<evidence type="ECO:0000256" key="1">
    <source>
        <dbReference type="SAM" id="MobiDB-lite"/>
    </source>
</evidence>
<accession>A0A5D6WCY8</accession>
<proteinExistence type="predicted"/>
<sequence length="164" mass="18299">MGTLLLIALGIGIGWLLFRPKQDKGKREEQAAIAAKKDSRQAMVAMRKVPARQSSTVLRDEKDHTLRNVAGGVVAGAVLGHLLSGDKETVNQETTNNYVIHQDPFDNEECDAYDDLIWDDDEGVFDEDNAAAYDSDYEEDSDYNDSDNGDEESGWNDFYDDDDD</sequence>
<dbReference type="Proteomes" id="UP000323646">
    <property type="component" value="Unassembled WGS sequence"/>
</dbReference>
<reference evidence="2 3" key="1">
    <citation type="submission" date="2019-08" db="EMBL/GenBank/DDBJ databases">
        <title>Selenomonas sp. mPRGC5 and Selenomonas sp. mPRGC8 isolated from ruminal fluid of dairy goat (Capra hircus).</title>
        <authorList>
            <person name="Poothong S."/>
            <person name="Nuengjamnong C."/>
            <person name="Tanasupawat S."/>
        </authorList>
    </citation>
    <scope>NUCLEOTIDE SEQUENCE [LARGE SCALE GENOMIC DNA]</scope>
    <source>
        <strain evidence="3">mPRGC5</strain>
    </source>
</reference>
<evidence type="ECO:0000313" key="3">
    <source>
        <dbReference type="Proteomes" id="UP000323646"/>
    </source>
</evidence>
<dbReference type="EMBL" id="VTOY01000001">
    <property type="protein sequence ID" value="TYZ24708.1"/>
    <property type="molecule type" value="Genomic_DNA"/>
</dbReference>
<name>A0A5D6WCY8_9FIRM</name>
<organism evidence="2 3">
    <name type="scientific">Selenomonas ruminis</name>
    <dbReference type="NCBI Taxonomy" id="2593411"/>
    <lineage>
        <taxon>Bacteria</taxon>
        <taxon>Bacillati</taxon>
        <taxon>Bacillota</taxon>
        <taxon>Negativicutes</taxon>
        <taxon>Selenomonadales</taxon>
        <taxon>Selenomonadaceae</taxon>
        <taxon>Selenomonas</taxon>
    </lineage>
</organism>
<gene>
    <name evidence="2" type="ORF">FZ040_01305</name>
</gene>
<dbReference type="RefSeq" id="WP_149170337.1">
    <property type="nucleotide sequence ID" value="NZ_VTOY01000001.1"/>
</dbReference>
<keyword evidence="3" id="KW-1185">Reference proteome</keyword>
<protein>
    <submittedName>
        <fullName evidence="2">Uncharacterized protein</fullName>
    </submittedName>
</protein>
<comment type="caution">
    <text evidence="2">The sequence shown here is derived from an EMBL/GenBank/DDBJ whole genome shotgun (WGS) entry which is preliminary data.</text>
</comment>
<dbReference type="OrthoDB" id="1665723at2"/>
<dbReference type="AlphaFoldDB" id="A0A5D6WCY8"/>
<evidence type="ECO:0000313" key="2">
    <source>
        <dbReference type="EMBL" id="TYZ24708.1"/>
    </source>
</evidence>
<feature type="region of interest" description="Disordered" evidence="1">
    <location>
        <begin position="131"/>
        <end position="164"/>
    </location>
</feature>